<evidence type="ECO:0000313" key="2">
    <source>
        <dbReference type="Proteomes" id="UP000304953"/>
    </source>
</evidence>
<accession>A0AC61RNU5</accession>
<name>A0AC61RNU5_9FIRM</name>
<proteinExistence type="predicted"/>
<comment type="caution">
    <text evidence="1">The sequence shown here is derived from an EMBL/GenBank/DDBJ whole genome shotgun (WGS) entry which is preliminary data.</text>
</comment>
<protein>
    <submittedName>
        <fullName evidence="1">Dicarboxylate/amino acid:cation symporter</fullName>
    </submittedName>
</protein>
<keyword evidence="2" id="KW-1185">Reference proteome</keyword>
<gene>
    <name evidence="1" type="ORF">E5329_24845</name>
</gene>
<evidence type="ECO:0000313" key="1">
    <source>
        <dbReference type="EMBL" id="TGY89462.1"/>
    </source>
</evidence>
<dbReference type="Proteomes" id="UP000304953">
    <property type="component" value="Unassembled WGS sequence"/>
</dbReference>
<reference evidence="1" key="1">
    <citation type="submission" date="2019-04" db="EMBL/GenBank/DDBJ databases">
        <title>Microbes associate with the intestines of laboratory mice.</title>
        <authorList>
            <person name="Navarre W."/>
            <person name="Wong E."/>
            <person name="Huang K."/>
            <person name="Tropini C."/>
            <person name="Ng K."/>
            <person name="Yu B."/>
        </authorList>
    </citation>
    <scope>NUCLEOTIDE SEQUENCE</scope>
    <source>
        <strain evidence="1">NM01_1-7b</strain>
    </source>
</reference>
<dbReference type="EMBL" id="SRYA01000089">
    <property type="protein sequence ID" value="TGY89462.1"/>
    <property type="molecule type" value="Genomic_DNA"/>
</dbReference>
<sequence length="527" mass="57870">MEKMKLNNENIAQASSLAEKTFGEWGVDARNIIQIRLAVEETLLKYQEAFGVEAVFAQKYIKRLKRIRLELFLPGERVDPFDAEEEEQSQVLRGLLANMGVAPAWQYKNGENLILFTPKKKKRSQMASLALFVILAFLCGGVCSFLPESVRTFLANELISPVFNRFMGLLSAIAGPMVFLSIVWGIYSIGDMAAMGRIGKRMVGRFMLMTILLTLPVCVVAMPFFSLKTGDGGKFDFSELFQMVLDIVPGNFFTPFTEGNPMQIIFVAVLIGIAMLILGNKATIAAAFVEQSNYIIQLIMEAVSSFVPVFVFGSILNMILGNNFSVFLPAYKVVLVMLMGDAILLAVYLVLVCTRRKVQLRVLLKKMMPTFLIALTTASSSAAFGVNMECCEKDLGIDRRIVNFGIPLGQVIFMPGVSVMFLAVGFCMAEIYGVTISPAWLATAGFIAIVLAVAAPPIPGGALTCYTILFVQLKIPTEAVAVTIALNVILEFITTAVNLFCLQAELVELAAGLDMLDVRKLREKKNV</sequence>
<organism evidence="1 2">
    <name type="scientific">Petralouisia muris</name>
    <dbReference type="NCBI Taxonomy" id="3032872"/>
    <lineage>
        <taxon>Bacteria</taxon>
        <taxon>Bacillati</taxon>
        <taxon>Bacillota</taxon>
        <taxon>Clostridia</taxon>
        <taxon>Lachnospirales</taxon>
        <taxon>Lachnospiraceae</taxon>
        <taxon>Petralouisia</taxon>
    </lineage>
</organism>